<dbReference type="AlphaFoldDB" id="A0A7D3ZZG5"/>
<feature type="compositionally biased region" description="Low complexity" evidence="4">
    <location>
        <begin position="431"/>
        <end position="459"/>
    </location>
</feature>
<feature type="active site" description="Nucleophile" evidence="3">
    <location>
        <position position="275"/>
    </location>
</feature>
<dbReference type="InterPro" id="IPR017853">
    <property type="entry name" value="GH"/>
</dbReference>
<organism evidence="7 8">
    <name type="scientific">Actinomadura verrucosospora</name>
    <dbReference type="NCBI Taxonomy" id="46165"/>
    <lineage>
        <taxon>Bacteria</taxon>
        <taxon>Bacillati</taxon>
        <taxon>Actinomycetota</taxon>
        <taxon>Actinomycetes</taxon>
        <taxon>Streptosporangiales</taxon>
        <taxon>Thermomonosporaceae</taxon>
        <taxon>Actinomadura</taxon>
    </lineage>
</organism>
<dbReference type="Gene3D" id="3.20.20.80">
    <property type="entry name" value="Glycosidases"/>
    <property type="match status" value="1"/>
</dbReference>
<evidence type="ECO:0000256" key="2">
    <source>
        <dbReference type="ARBA" id="ARBA00023295"/>
    </source>
</evidence>
<evidence type="ECO:0000256" key="5">
    <source>
        <dbReference type="SAM" id="SignalP"/>
    </source>
</evidence>
<feature type="compositionally biased region" description="Pro residues" evidence="4">
    <location>
        <begin position="392"/>
        <end position="430"/>
    </location>
</feature>
<dbReference type="PROSITE" id="PS51764">
    <property type="entry name" value="GH26"/>
    <property type="match status" value="1"/>
</dbReference>
<proteinExistence type="inferred from homology"/>
<feature type="region of interest" description="Disordered" evidence="4">
    <location>
        <begin position="343"/>
        <end position="469"/>
    </location>
</feature>
<evidence type="ECO:0000256" key="3">
    <source>
        <dbReference type="PROSITE-ProRule" id="PRU01100"/>
    </source>
</evidence>
<keyword evidence="1 3" id="KW-0378">Hydrolase</keyword>
<dbReference type="SUPFAM" id="SSF51445">
    <property type="entry name" value="(Trans)glycosidases"/>
    <property type="match status" value="1"/>
</dbReference>
<dbReference type="GO" id="GO:0004553">
    <property type="term" value="F:hydrolase activity, hydrolyzing O-glycosyl compounds"/>
    <property type="evidence" value="ECO:0007669"/>
    <property type="project" value="InterPro"/>
</dbReference>
<protein>
    <recommendedName>
        <fullName evidence="6">GH26 domain-containing protein</fullName>
    </recommendedName>
</protein>
<sequence>MRETRRKRRFAFFPFPTLVLAAAALVALAASTLVTWFQPQATQRMANYVPLGAFLGSGPEGVARVARFQRWLGSTVTVGRTYLPGDAWDDVEGPPQILQPWTRWLAADPRRTLVLNVPMMTPNEAGLPPVVLSSLLRGGASGAFDEHYRVLAQHLVSLDAGDTVIVLGWEMNGDVYGGRCAPDPGAWKTYWRRIVAAMRSVPGARFRFDFAPNRGHDAIPWTDCYPGDDVVDIIGSDSYDQPPGNSFQDYIDQPYGMKAQADFAAAHGKPLSFPEWGLFRNSDNPEYIQGMHDWIMSHNVAYQSITDYCPHGVWECGANPRSAEVYRELFGGVAAPSPAAPGNVATPPIAPPPSAPAGPPGPASAPASAPPSHPSAPAPPSAAPSVANAGPPSGPPPSGPPPSSAPGPAPASTPPAPPANPPANPPPARPAPAIARASEPARTSAPRSSASASSRATPSGTGPPRPAAS</sequence>
<dbReference type="Pfam" id="PF02156">
    <property type="entry name" value="Glyco_hydro_26"/>
    <property type="match status" value="1"/>
</dbReference>
<dbReference type="InterPro" id="IPR022790">
    <property type="entry name" value="GH26_dom"/>
</dbReference>
<dbReference type="PRINTS" id="PR01217">
    <property type="entry name" value="PRICHEXTENSN"/>
</dbReference>
<reference evidence="7 8" key="1">
    <citation type="submission" date="2020-05" db="EMBL/GenBank/DDBJ databases">
        <title>Actinomadura verrucosospora NRRL-B18236 (PFL_A860) Genome sequencing and assembly.</title>
        <authorList>
            <person name="Samborskyy M."/>
        </authorList>
    </citation>
    <scope>NUCLEOTIDE SEQUENCE [LARGE SCALE GENOMIC DNA]</scope>
    <source>
        <strain evidence="7 8">NRRL:B18236</strain>
    </source>
</reference>
<evidence type="ECO:0000256" key="1">
    <source>
        <dbReference type="ARBA" id="ARBA00022801"/>
    </source>
</evidence>
<evidence type="ECO:0000259" key="6">
    <source>
        <dbReference type="PROSITE" id="PS51764"/>
    </source>
</evidence>
<evidence type="ECO:0000313" key="7">
    <source>
        <dbReference type="EMBL" id="QKG24206.1"/>
    </source>
</evidence>
<feature type="signal peptide" evidence="5">
    <location>
        <begin position="1"/>
        <end position="29"/>
    </location>
</feature>
<feature type="domain" description="GH26" evidence="6">
    <location>
        <begin position="28"/>
        <end position="339"/>
    </location>
</feature>
<gene>
    <name evidence="7" type="ORF">ACTIVE_5849</name>
</gene>
<accession>A0A7D3ZZG5</accession>
<keyword evidence="8" id="KW-1185">Reference proteome</keyword>
<comment type="similarity">
    <text evidence="3">Belongs to the glycosyl hydrolase 26 family.</text>
</comment>
<evidence type="ECO:0000256" key="4">
    <source>
        <dbReference type="SAM" id="MobiDB-lite"/>
    </source>
</evidence>
<feature type="active site" description="Proton donor" evidence="3">
    <location>
        <position position="170"/>
    </location>
</feature>
<feature type="chain" id="PRO_5028902440" description="GH26 domain-containing protein" evidence="5">
    <location>
        <begin position="30"/>
        <end position="469"/>
    </location>
</feature>
<keyword evidence="2 3" id="KW-0326">Glycosidase</keyword>
<name>A0A7D3ZZG5_ACTVE</name>
<keyword evidence="5" id="KW-0732">Signal</keyword>
<feature type="compositionally biased region" description="Pro residues" evidence="4">
    <location>
        <begin position="348"/>
        <end position="382"/>
    </location>
</feature>
<dbReference type="Proteomes" id="UP000501240">
    <property type="component" value="Chromosome"/>
</dbReference>
<evidence type="ECO:0000313" key="8">
    <source>
        <dbReference type="Proteomes" id="UP000501240"/>
    </source>
</evidence>
<dbReference type="EMBL" id="CP053892">
    <property type="protein sequence ID" value="QKG24206.1"/>
    <property type="molecule type" value="Genomic_DNA"/>
</dbReference>